<dbReference type="AlphaFoldDB" id="A0A2A2ELC8"/>
<accession>A0A2A2ELC8</accession>
<keyword evidence="2" id="KW-1185">Reference proteome</keyword>
<name>A0A2A2ELC8_9BIFI</name>
<gene>
    <name evidence="1" type="ORF">B1400_0534</name>
</gene>
<organism evidence="1 2">
    <name type="scientific">Bifidobacterium italicum</name>
    <dbReference type="NCBI Taxonomy" id="1960968"/>
    <lineage>
        <taxon>Bacteria</taxon>
        <taxon>Bacillati</taxon>
        <taxon>Actinomycetota</taxon>
        <taxon>Actinomycetes</taxon>
        <taxon>Bifidobacteriales</taxon>
        <taxon>Bifidobacteriaceae</taxon>
        <taxon>Bifidobacterium</taxon>
    </lineage>
</organism>
<comment type="caution">
    <text evidence="1">The sequence shown here is derived from an EMBL/GenBank/DDBJ whole genome shotgun (WGS) entry which is preliminary data.</text>
</comment>
<dbReference type="Proteomes" id="UP000217986">
    <property type="component" value="Unassembled WGS sequence"/>
</dbReference>
<proteinExistence type="predicted"/>
<sequence length="35" mass="4089">MQQHQWESTFAALDRLMAQSDDESTVAVMERQYGE</sequence>
<dbReference type="EMBL" id="MVOG01000006">
    <property type="protein sequence ID" value="PAU69740.1"/>
    <property type="molecule type" value="Genomic_DNA"/>
</dbReference>
<evidence type="ECO:0000313" key="1">
    <source>
        <dbReference type="EMBL" id="PAU69740.1"/>
    </source>
</evidence>
<protein>
    <submittedName>
        <fullName evidence="1">Uncharacterized protein</fullName>
    </submittedName>
</protein>
<reference evidence="1 2" key="1">
    <citation type="journal article" date="2017" name="ISME J.">
        <title>Unveiling bifidobacterial biogeography across the mammalian branch of the tree of life.</title>
        <authorList>
            <person name="Milani C."/>
            <person name="Mangifesta M."/>
            <person name="Mancabelli L."/>
            <person name="Lugli G.A."/>
            <person name="James K."/>
            <person name="Duranti S."/>
            <person name="Turroni F."/>
            <person name="Ferrario C."/>
            <person name="Ossiprandi M.C."/>
            <person name="van Sinderen D."/>
            <person name="Ventura M."/>
        </authorList>
    </citation>
    <scope>NUCLEOTIDE SEQUENCE [LARGE SCALE GENOMIC DNA]</scope>
    <source>
        <strain evidence="1 2">70</strain>
    </source>
</reference>
<evidence type="ECO:0000313" key="2">
    <source>
        <dbReference type="Proteomes" id="UP000217986"/>
    </source>
</evidence>